<evidence type="ECO:0000313" key="2">
    <source>
        <dbReference type="Proteomes" id="UP001472677"/>
    </source>
</evidence>
<protein>
    <submittedName>
        <fullName evidence="1">Uncharacterized protein</fullName>
    </submittedName>
</protein>
<dbReference type="Proteomes" id="UP001472677">
    <property type="component" value="Unassembled WGS sequence"/>
</dbReference>
<accession>A0ABR2BA96</accession>
<sequence>MGRIDMRAMRKVGRAGARLSMPMLTWKMVFIFFLSLQIVFWFSGFTRVFISSPKFGDDGQVRGVSPPSNSVSMQAFKSFTESPDFLTFVDSIAADPNAFNDVSNNPALTDFIKSQKKSTEFEVQGCLQSSDSPLPFAIAKPVAVEIAEVSSRAKPLAVEMLPKAADGDADMNTHAKSIVVEMVSKAADGVVEMITYAKPIVVEMVVKTADGVVDMITTAKPIVVEMTTKAMKGVSEMVFYTKPVVVEMSTKVVNGVTEMITYIKPIVVEITSKVFYVLFS</sequence>
<reference evidence="1 2" key="1">
    <citation type="journal article" date="2024" name="G3 (Bethesda)">
        <title>Genome assembly of Hibiscus sabdariffa L. provides insights into metabolisms of medicinal natural products.</title>
        <authorList>
            <person name="Kim T."/>
        </authorList>
    </citation>
    <scope>NUCLEOTIDE SEQUENCE [LARGE SCALE GENOMIC DNA]</scope>
    <source>
        <strain evidence="1">TK-2024</strain>
        <tissue evidence="1">Old leaves</tissue>
    </source>
</reference>
<organism evidence="1 2">
    <name type="scientific">Hibiscus sabdariffa</name>
    <name type="common">roselle</name>
    <dbReference type="NCBI Taxonomy" id="183260"/>
    <lineage>
        <taxon>Eukaryota</taxon>
        <taxon>Viridiplantae</taxon>
        <taxon>Streptophyta</taxon>
        <taxon>Embryophyta</taxon>
        <taxon>Tracheophyta</taxon>
        <taxon>Spermatophyta</taxon>
        <taxon>Magnoliopsida</taxon>
        <taxon>eudicotyledons</taxon>
        <taxon>Gunneridae</taxon>
        <taxon>Pentapetalae</taxon>
        <taxon>rosids</taxon>
        <taxon>malvids</taxon>
        <taxon>Malvales</taxon>
        <taxon>Malvaceae</taxon>
        <taxon>Malvoideae</taxon>
        <taxon>Hibiscus</taxon>
    </lineage>
</organism>
<comment type="caution">
    <text evidence="1">The sequence shown here is derived from an EMBL/GenBank/DDBJ whole genome shotgun (WGS) entry which is preliminary data.</text>
</comment>
<gene>
    <name evidence="1" type="ORF">V6N12_024843</name>
</gene>
<name>A0ABR2BA96_9ROSI</name>
<dbReference type="EMBL" id="JBBPBM010000148">
    <property type="protein sequence ID" value="KAK8503671.1"/>
    <property type="molecule type" value="Genomic_DNA"/>
</dbReference>
<proteinExistence type="predicted"/>
<keyword evidence="2" id="KW-1185">Reference proteome</keyword>
<evidence type="ECO:0000313" key="1">
    <source>
        <dbReference type="EMBL" id="KAK8503671.1"/>
    </source>
</evidence>